<dbReference type="SUPFAM" id="SSF49879">
    <property type="entry name" value="SMAD/FHA domain"/>
    <property type="match status" value="1"/>
</dbReference>
<protein>
    <recommendedName>
        <fullName evidence="3">FHA domain-containing protein</fullName>
    </recommendedName>
</protein>
<dbReference type="OrthoDB" id="687730at2759"/>
<keyword evidence="2" id="KW-0812">Transmembrane</keyword>
<feature type="region of interest" description="Disordered" evidence="1">
    <location>
        <begin position="1"/>
        <end position="53"/>
    </location>
</feature>
<dbReference type="EMBL" id="JADNRY010000064">
    <property type="protein sequence ID" value="KAF9068165.1"/>
    <property type="molecule type" value="Genomic_DNA"/>
</dbReference>
<dbReference type="InterPro" id="IPR051176">
    <property type="entry name" value="Cent_Immune-Sig_Mod"/>
</dbReference>
<evidence type="ECO:0000259" key="3">
    <source>
        <dbReference type="PROSITE" id="PS50006"/>
    </source>
</evidence>
<feature type="region of interest" description="Disordered" evidence="1">
    <location>
        <begin position="81"/>
        <end position="102"/>
    </location>
</feature>
<feature type="domain" description="FHA" evidence="3">
    <location>
        <begin position="128"/>
        <end position="202"/>
    </location>
</feature>
<dbReference type="PANTHER" id="PTHR15715">
    <property type="entry name" value="CENTROSOMAL PROTEIN OF 170 KDA"/>
    <property type="match status" value="1"/>
</dbReference>
<dbReference type="Proteomes" id="UP000772434">
    <property type="component" value="Unassembled WGS sequence"/>
</dbReference>
<keyword evidence="2" id="KW-0472">Membrane</keyword>
<organism evidence="4 5">
    <name type="scientific">Rhodocollybia butyracea</name>
    <dbReference type="NCBI Taxonomy" id="206335"/>
    <lineage>
        <taxon>Eukaryota</taxon>
        <taxon>Fungi</taxon>
        <taxon>Dikarya</taxon>
        <taxon>Basidiomycota</taxon>
        <taxon>Agaricomycotina</taxon>
        <taxon>Agaricomycetes</taxon>
        <taxon>Agaricomycetidae</taxon>
        <taxon>Agaricales</taxon>
        <taxon>Marasmiineae</taxon>
        <taxon>Omphalotaceae</taxon>
        <taxon>Rhodocollybia</taxon>
    </lineage>
</organism>
<feature type="transmembrane region" description="Helical" evidence="2">
    <location>
        <begin position="497"/>
        <end position="514"/>
    </location>
</feature>
<dbReference type="InterPro" id="IPR000253">
    <property type="entry name" value="FHA_dom"/>
</dbReference>
<dbReference type="PROSITE" id="PS50006">
    <property type="entry name" value="FHA_DOMAIN"/>
    <property type="match status" value="1"/>
</dbReference>
<evidence type="ECO:0000313" key="4">
    <source>
        <dbReference type="EMBL" id="KAF9068165.1"/>
    </source>
</evidence>
<dbReference type="Gene3D" id="2.60.200.20">
    <property type="match status" value="1"/>
</dbReference>
<dbReference type="AlphaFoldDB" id="A0A9P5PUD9"/>
<keyword evidence="2" id="KW-1133">Transmembrane helix</keyword>
<proteinExistence type="predicted"/>
<gene>
    <name evidence="4" type="ORF">BDP27DRAFT_1327717</name>
</gene>
<reference evidence="4" key="1">
    <citation type="submission" date="2020-11" db="EMBL/GenBank/DDBJ databases">
        <authorList>
            <consortium name="DOE Joint Genome Institute"/>
            <person name="Ahrendt S."/>
            <person name="Riley R."/>
            <person name="Andreopoulos W."/>
            <person name="Labutti K."/>
            <person name="Pangilinan J."/>
            <person name="Ruiz-Duenas F.J."/>
            <person name="Barrasa J.M."/>
            <person name="Sanchez-Garcia M."/>
            <person name="Camarero S."/>
            <person name="Miyauchi S."/>
            <person name="Serrano A."/>
            <person name="Linde D."/>
            <person name="Babiker R."/>
            <person name="Drula E."/>
            <person name="Ayuso-Fernandez I."/>
            <person name="Pacheco R."/>
            <person name="Padilla G."/>
            <person name="Ferreira P."/>
            <person name="Barriuso J."/>
            <person name="Kellner H."/>
            <person name="Castanera R."/>
            <person name="Alfaro M."/>
            <person name="Ramirez L."/>
            <person name="Pisabarro A.G."/>
            <person name="Kuo A."/>
            <person name="Tritt A."/>
            <person name="Lipzen A."/>
            <person name="He G."/>
            <person name="Yan M."/>
            <person name="Ng V."/>
            <person name="Cullen D."/>
            <person name="Martin F."/>
            <person name="Rosso M.-N."/>
            <person name="Henrissat B."/>
            <person name="Hibbett D."/>
            <person name="Martinez A.T."/>
            <person name="Grigoriev I.V."/>
        </authorList>
    </citation>
    <scope>NUCLEOTIDE SEQUENCE</scope>
    <source>
        <strain evidence="4">AH 40177</strain>
    </source>
</reference>
<dbReference type="PANTHER" id="PTHR15715:SF37">
    <property type="entry name" value="LD47843P"/>
    <property type="match status" value="1"/>
</dbReference>
<dbReference type="SMART" id="SM00240">
    <property type="entry name" value="FHA"/>
    <property type="match status" value="1"/>
</dbReference>
<sequence>MGPAKAPPAGMESPPSRSTILGLFPRGKPVNSATSNPPSRSSGGATNAPTNIPATINRDAANLGIGFPPGLPSMLRRRRLAGTHPTTPPAPSSTSGPFRLRLVSDPEPRRSLQFDAITRDMHVGDPALQIGRFMGDLLNGSGVINNDPRLFKLTFESIVVSRAHAELWVEAGPPSALGAAAPKLFIRDTKSSTGTFLNGIRLESPSHPYQLKDGDLLQLGESYRGESDDIYKCVRIRIELGQEWESAPAIDAEVPVIESLDTTLPPAPGADLTPTSEDEPPQLILPVIPEENLEEELFDEQDTLPLPPVVDLTEAHGSQDEQLQLQDPKAPVIHEKSNTELPFRVDDVADKAALPLPSPVDVDLTLTCVSEDIQSQPQNPPEAPAIRWNLPQTPITAPASATHNPDQANFGAFSFASDFEVHNSQFNSAHIINQTTILNQPLEPGISLCTATPVVNLSSGPRGTSYQHEKHAMQLPESENYGFLQTIAVWPLTQNQFVITSLCILCISILFYYFW</sequence>
<keyword evidence="5" id="KW-1185">Reference proteome</keyword>
<dbReference type="InterPro" id="IPR008984">
    <property type="entry name" value="SMAD_FHA_dom_sf"/>
</dbReference>
<accession>A0A9P5PUD9</accession>
<name>A0A9P5PUD9_9AGAR</name>
<evidence type="ECO:0000256" key="2">
    <source>
        <dbReference type="SAM" id="Phobius"/>
    </source>
</evidence>
<comment type="caution">
    <text evidence="4">The sequence shown here is derived from an EMBL/GenBank/DDBJ whole genome shotgun (WGS) entry which is preliminary data.</text>
</comment>
<evidence type="ECO:0000313" key="5">
    <source>
        <dbReference type="Proteomes" id="UP000772434"/>
    </source>
</evidence>
<feature type="compositionally biased region" description="Polar residues" evidence="1">
    <location>
        <begin position="31"/>
        <end position="53"/>
    </location>
</feature>
<evidence type="ECO:0000256" key="1">
    <source>
        <dbReference type="SAM" id="MobiDB-lite"/>
    </source>
</evidence>
<dbReference type="Pfam" id="PF00498">
    <property type="entry name" value="FHA"/>
    <property type="match status" value="1"/>
</dbReference>